<dbReference type="GO" id="GO:0005525">
    <property type="term" value="F:GTP binding"/>
    <property type="evidence" value="ECO:0007669"/>
    <property type="project" value="UniProtKB-KW"/>
</dbReference>
<gene>
    <name evidence="3" type="ORF">HNAJ_LOCUS1582</name>
</gene>
<dbReference type="EMBL" id="UZAE01000633">
    <property type="protein sequence ID" value="VDN97441.1"/>
    <property type="molecule type" value="Genomic_DNA"/>
</dbReference>
<reference evidence="5" key="1">
    <citation type="submission" date="2017-02" db="UniProtKB">
        <authorList>
            <consortium name="WormBaseParasite"/>
        </authorList>
    </citation>
    <scope>IDENTIFICATION</scope>
</reference>
<dbReference type="STRING" id="102285.A0A0R3T3J4"/>
<dbReference type="InterPro" id="IPR008280">
    <property type="entry name" value="Tub_FtsZ_C"/>
</dbReference>
<evidence type="ECO:0000313" key="5">
    <source>
        <dbReference type="WBParaSite" id="HNAJ_0000158301-mRNA-1"/>
    </source>
</evidence>
<dbReference type="OrthoDB" id="10250004at2759"/>
<dbReference type="WBParaSite" id="HNAJ_0000158301-mRNA-1">
    <property type="protein sequence ID" value="HNAJ_0000158301-mRNA-1"/>
    <property type="gene ID" value="HNAJ_0000158301"/>
</dbReference>
<keyword evidence="2" id="KW-0342">GTP-binding</keyword>
<dbReference type="AlphaFoldDB" id="A0A0R3T3J4"/>
<organism evidence="5">
    <name type="scientific">Rodentolepis nana</name>
    <name type="common">Dwarf tapeworm</name>
    <name type="synonym">Hymenolepis nana</name>
    <dbReference type="NCBI Taxonomy" id="102285"/>
    <lineage>
        <taxon>Eukaryota</taxon>
        <taxon>Metazoa</taxon>
        <taxon>Spiralia</taxon>
        <taxon>Lophotrochozoa</taxon>
        <taxon>Platyhelminthes</taxon>
        <taxon>Cestoda</taxon>
        <taxon>Eucestoda</taxon>
        <taxon>Cyclophyllidea</taxon>
        <taxon>Hymenolepididae</taxon>
        <taxon>Rodentolepis</taxon>
    </lineage>
</organism>
<proteinExistence type="predicted"/>
<protein>
    <submittedName>
        <fullName evidence="5">Myotubularin phosphatase domain-containing protein</fullName>
    </submittedName>
</protein>
<dbReference type="SUPFAM" id="SSF55307">
    <property type="entry name" value="Tubulin C-terminal domain-like"/>
    <property type="match status" value="1"/>
</dbReference>
<evidence type="ECO:0000313" key="4">
    <source>
        <dbReference type="Proteomes" id="UP000278807"/>
    </source>
</evidence>
<reference evidence="3 4" key="2">
    <citation type="submission" date="2018-11" db="EMBL/GenBank/DDBJ databases">
        <authorList>
            <consortium name="Pathogen Informatics"/>
        </authorList>
    </citation>
    <scope>NUCLEOTIDE SEQUENCE [LARGE SCALE GENOMIC DNA]</scope>
</reference>
<name>A0A0R3T3J4_RODNA</name>
<keyword evidence="1" id="KW-0547">Nucleotide-binding</keyword>
<evidence type="ECO:0000256" key="1">
    <source>
        <dbReference type="ARBA" id="ARBA00022741"/>
    </source>
</evidence>
<accession>A0A0R3T3J4</accession>
<sequence length="152" mass="16503">MNWNISPKSLHGYQRQPLLAFTGVARGSGAPGELSWSDLAEDLVNTKVTFQSWSGSTSTGVSNRAFNGHSRGLFLATSGGGLISDPSSPSTLDTDVCAPLRLVRSRAWRLFSASAYLHQYAQYGMEDPKEAFLEAFAVVEQTIHSYSQLNNS</sequence>
<evidence type="ECO:0000313" key="3">
    <source>
        <dbReference type="EMBL" id="VDN97441.1"/>
    </source>
</evidence>
<keyword evidence="4" id="KW-1185">Reference proteome</keyword>
<evidence type="ECO:0000256" key="2">
    <source>
        <dbReference type="ARBA" id="ARBA00023134"/>
    </source>
</evidence>
<dbReference type="Proteomes" id="UP000278807">
    <property type="component" value="Unassembled WGS sequence"/>
</dbReference>